<dbReference type="GO" id="GO:0005737">
    <property type="term" value="C:cytoplasm"/>
    <property type="evidence" value="ECO:0007669"/>
    <property type="project" value="UniProtKB-SubCell"/>
</dbReference>
<dbReference type="AlphaFoldDB" id="A0A9J6BSA9"/>
<evidence type="ECO:0000256" key="8">
    <source>
        <dbReference type="SAM" id="MobiDB-lite"/>
    </source>
</evidence>
<gene>
    <name evidence="10" type="ORF">PVAND_002820</name>
</gene>
<dbReference type="PANTHER" id="PTHR12874">
    <property type="entry name" value="F-BOX ONLY PROTEIN 48-RELATED"/>
    <property type="match status" value="1"/>
</dbReference>
<evidence type="ECO:0000256" key="6">
    <source>
        <dbReference type="ARBA" id="ARBA00022803"/>
    </source>
</evidence>
<dbReference type="InterPro" id="IPR036047">
    <property type="entry name" value="F-box-like_dom_sf"/>
</dbReference>
<evidence type="ECO:0000313" key="11">
    <source>
        <dbReference type="Proteomes" id="UP001107558"/>
    </source>
</evidence>
<name>A0A9J6BSA9_POLVA</name>
<dbReference type="SUPFAM" id="SSF116846">
    <property type="entry name" value="MIT domain"/>
    <property type="match status" value="1"/>
</dbReference>
<dbReference type="Pfam" id="PF12937">
    <property type="entry name" value="F-box-like"/>
    <property type="match status" value="1"/>
</dbReference>
<keyword evidence="6 7" id="KW-0802">TPR repeat</keyword>
<dbReference type="InterPro" id="IPR001810">
    <property type="entry name" value="F-box_dom"/>
</dbReference>
<feature type="region of interest" description="Disordered" evidence="8">
    <location>
        <begin position="1"/>
        <end position="38"/>
    </location>
</feature>
<comment type="subcellular location">
    <subcellularLocation>
        <location evidence="1">Cytoplasm</location>
    </subcellularLocation>
</comment>
<evidence type="ECO:0000256" key="2">
    <source>
        <dbReference type="ARBA" id="ARBA00004906"/>
    </source>
</evidence>
<evidence type="ECO:0000256" key="7">
    <source>
        <dbReference type="PROSITE-ProRule" id="PRU00339"/>
    </source>
</evidence>
<dbReference type="CDD" id="cd22089">
    <property type="entry name" value="F-box_FBXO9"/>
    <property type="match status" value="1"/>
</dbReference>
<protein>
    <recommendedName>
        <fullName evidence="3">F-box only protein 9</fullName>
    </recommendedName>
</protein>
<dbReference type="GO" id="GO:0031146">
    <property type="term" value="P:SCF-dependent proteasomal ubiquitin-dependent protein catabolic process"/>
    <property type="evidence" value="ECO:0007669"/>
    <property type="project" value="TreeGrafter"/>
</dbReference>
<evidence type="ECO:0000256" key="4">
    <source>
        <dbReference type="ARBA" id="ARBA00022490"/>
    </source>
</evidence>
<feature type="compositionally biased region" description="Polar residues" evidence="8">
    <location>
        <begin position="29"/>
        <end position="38"/>
    </location>
</feature>
<keyword evidence="4" id="KW-0963">Cytoplasm</keyword>
<feature type="compositionally biased region" description="Basic and acidic residues" evidence="8">
    <location>
        <begin position="10"/>
        <end position="28"/>
    </location>
</feature>
<proteinExistence type="predicted"/>
<dbReference type="InterPro" id="IPR036181">
    <property type="entry name" value="MIT_dom_sf"/>
</dbReference>
<dbReference type="GO" id="GO:0019005">
    <property type="term" value="C:SCF ubiquitin ligase complex"/>
    <property type="evidence" value="ECO:0007669"/>
    <property type="project" value="TreeGrafter"/>
</dbReference>
<comment type="pathway">
    <text evidence="2">Protein modification; protein ubiquitination.</text>
</comment>
<sequence length="376" mass="44165">MEEDENSLDQFRKQWRRELEQQLDETKSGDSTSQENSATNLFQQAVELEKSKKYFDAIRLYRRALQLDPNIELKIYQASQAHEQTTDDFSQNSSNTFQKELSLESNQICQSAYLPGTIRTGIHISSLPIEVFLLILKYVISSDLDYKSLERFGRVCKGFFLLSRDPELWRLGCQKVWRNNITTPQNPSAWRDMFINRCRVLFDGCYICKITYQRLGENSFQDQFYRPVQIVEYFRLIRFMPSGEVLMMTSADDLQTCVNKLKNLKNISREILKGSYHYQDNHVLVVIKKTQFNFAQKYKRKNSEGENSLTFFLELEIGNTNKKNFAKLTWKNYSVSQVRNGHEATSDYDLRSSTKYPPFIFSHVKSFHNESKGCLE</sequence>
<evidence type="ECO:0000256" key="3">
    <source>
        <dbReference type="ARBA" id="ARBA00019775"/>
    </source>
</evidence>
<accession>A0A9J6BSA9</accession>
<evidence type="ECO:0000256" key="5">
    <source>
        <dbReference type="ARBA" id="ARBA00022786"/>
    </source>
</evidence>
<evidence type="ECO:0000256" key="1">
    <source>
        <dbReference type="ARBA" id="ARBA00004496"/>
    </source>
</evidence>
<dbReference type="PANTHER" id="PTHR12874:SF29">
    <property type="entry name" value="F-BOX ONLY PROTEIN 9"/>
    <property type="match status" value="1"/>
</dbReference>
<feature type="repeat" description="TPR" evidence="7">
    <location>
        <begin position="38"/>
        <end position="71"/>
    </location>
</feature>
<reference evidence="10" key="1">
    <citation type="submission" date="2021-03" db="EMBL/GenBank/DDBJ databases">
        <title>Chromosome level genome of the anhydrobiotic midge Polypedilum vanderplanki.</title>
        <authorList>
            <person name="Yoshida Y."/>
            <person name="Kikawada T."/>
            <person name="Gusev O."/>
        </authorList>
    </citation>
    <scope>NUCLEOTIDE SEQUENCE</scope>
    <source>
        <strain evidence="10">NIAS01</strain>
        <tissue evidence="10">Whole body or cell culture</tissue>
    </source>
</reference>
<keyword evidence="11" id="KW-1185">Reference proteome</keyword>
<evidence type="ECO:0000313" key="10">
    <source>
        <dbReference type="EMBL" id="KAG5672719.1"/>
    </source>
</evidence>
<dbReference type="OrthoDB" id="2117972at2759"/>
<dbReference type="PROSITE" id="PS50181">
    <property type="entry name" value="FBOX"/>
    <property type="match status" value="1"/>
</dbReference>
<dbReference type="InterPro" id="IPR019734">
    <property type="entry name" value="TPR_rpt"/>
</dbReference>
<dbReference type="SUPFAM" id="SSF81383">
    <property type="entry name" value="F-box domain"/>
    <property type="match status" value="1"/>
</dbReference>
<dbReference type="Gene3D" id="1.20.58.80">
    <property type="entry name" value="Phosphotransferase system, lactose/cellobiose-type IIA subunit"/>
    <property type="match status" value="1"/>
</dbReference>
<feature type="domain" description="F-box" evidence="9">
    <location>
        <begin position="121"/>
        <end position="172"/>
    </location>
</feature>
<keyword evidence="5" id="KW-0833">Ubl conjugation pathway</keyword>
<dbReference type="InterPro" id="IPR045464">
    <property type="entry name" value="Hrt3/FBXO9_C"/>
</dbReference>
<evidence type="ECO:0000259" key="9">
    <source>
        <dbReference type="PROSITE" id="PS50181"/>
    </source>
</evidence>
<organism evidence="10 11">
    <name type="scientific">Polypedilum vanderplanki</name>
    <name type="common">Sleeping chironomid midge</name>
    <dbReference type="NCBI Taxonomy" id="319348"/>
    <lineage>
        <taxon>Eukaryota</taxon>
        <taxon>Metazoa</taxon>
        <taxon>Ecdysozoa</taxon>
        <taxon>Arthropoda</taxon>
        <taxon>Hexapoda</taxon>
        <taxon>Insecta</taxon>
        <taxon>Pterygota</taxon>
        <taxon>Neoptera</taxon>
        <taxon>Endopterygota</taxon>
        <taxon>Diptera</taxon>
        <taxon>Nematocera</taxon>
        <taxon>Chironomoidea</taxon>
        <taxon>Chironomidae</taxon>
        <taxon>Chironominae</taxon>
        <taxon>Polypedilum</taxon>
        <taxon>Polypedilum</taxon>
    </lineage>
</organism>
<dbReference type="EMBL" id="JADBJN010000003">
    <property type="protein sequence ID" value="KAG5672719.1"/>
    <property type="molecule type" value="Genomic_DNA"/>
</dbReference>
<dbReference type="Pfam" id="PF19270">
    <property type="entry name" value="FBO_C"/>
    <property type="match status" value="1"/>
</dbReference>
<comment type="caution">
    <text evidence="10">The sequence shown here is derived from an EMBL/GenBank/DDBJ whole genome shotgun (WGS) entry which is preliminary data.</text>
</comment>
<dbReference type="PROSITE" id="PS50005">
    <property type="entry name" value="TPR"/>
    <property type="match status" value="1"/>
</dbReference>
<dbReference type="Proteomes" id="UP001107558">
    <property type="component" value="Chromosome 3"/>
</dbReference>
<dbReference type="Gene3D" id="1.20.1280.50">
    <property type="match status" value="1"/>
</dbReference>